<dbReference type="SUPFAM" id="SSF141457">
    <property type="entry name" value="BH3618-like"/>
    <property type="match status" value="1"/>
</dbReference>
<dbReference type="Pfam" id="PF02623">
    <property type="entry name" value="FliW"/>
    <property type="match status" value="1"/>
</dbReference>
<evidence type="ECO:0000256" key="2">
    <source>
        <dbReference type="ARBA" id="ARBA00022795"/>
    </source>
</evidence>
<dbReference type="Proteomes" id="UP000196365">
    <property type="component" value="Unassembled WGS sequence"/>
</dbReference>
<dbReference type="InterPro" id="IPR003775">
    <property type="entry name" value="Flagellar_assembly_factor_FliW"/>
</dbReference>
<proteinExistence type="inferred from homology"/>
<organism evidence="6 7">
    <name type="scientific">Garciella nitratireducens DSM 15102</name>
    <dbReference type="NCBI Taxonomy" id="1121911"/>
    <lineage>
        <taxon>Bacteria</taxon>
        <taxon>Bacillati</taxon>
        <taxon>Bacillota</taxon>
        <taxon>Clostridia</taxon>
        <taxon>Eubacteriales</taxon>
        <taxon>Eubacteriaceae</taxon>
        <taxon>Garciella</taxon>
    </lineage>
</organism>
<comment type="function">
    <text evidence="5">Acts as an anti-CsrA protein, binds CsrA and prevents it from repressing translation of its target genes, one of which is flagellin. Binds to flagellin and participates in the assembly of the flagellum.</text>
</comment>
<keyword evidence="3 5" id="KW-0810">Translation regulation</keyword>
<evidence type="ECO:0000313" key="6">
    <source>
        <dbReference type="EMBL" id="SJZ53271.1"/>
    </source>
</evidence>
<dbReference type="RefSeq" id="WP_087678401.1">
    <property type="nucleotide sequence ID" value="NZ_FUWV01000004.1"/>
</dbReference>
<dbReference type="GO" id="GO:0006417">
    <property type="term" value="P:regulation of translation"/>
    <property type="evidence" value="ECO:0007669"/>
    <property type="project" value="UniProtKB-KW"/>
</dbReference>
<keyword evidence="7" id="KW-1185">Reference proteome</keyword>
<accession>A0A1T4LF75</accession>
<evidence type="ECO:0000313" key="7">
    <source>
        <dbReference type="Proteomes" id="UP000196365"/>
    </source>
</evidence>
<evidence type="ECO:0000256" key="3">
    <source>
        <dbReference type="ARBA" id="ARBA00022845"/>
    </source>
</evidence>
<dbReference type="InterPro" id="IPR024046">
    <property type="entry name" value="Flagellar_assmbl_FliW_dom_sf"/>
</dbReference>
<dbReference type="OrthoDB" id="9801235at2"/>
<dbReference type="GO" id="GO:0005737">
    <property type="term" value="C:cytoplasm"/>
    <property type="evidence" value="ECO:0007669"/>
    <property type="project" value="UniProtKB-SubCell"/>
</dbReference>
<sequence>MNIYTKYFGNIKIDPRKIITFPKGIPAFEKSKQYVLLEIEENDNFQCLQSIENVEVAFFLIVPWNFFPDYELNIPQEDLKELKITKIEQVALYNIVSISENLQKMTANLLAPIVINQETLQGKQVILHQENYHTKHPLLFDEKKEEV</sequence>
<dbReference type="EMBL" id="FUWV01000004">
    <property type="protein sequence ID" value="SJZ53271.1"/>
    <property type="molecule type" value="Genomic_DNA"/>
</dbReference>
<keyword evidence="6" id="KW-0969">Cilium</keyword>
<dbReference type="PANTHER" id="PTHR39190:SF1">
    <property type="entry name" value="FLAGELLAR ASSEMBLY FACTOR FLIW"/>
    <property type="match status" value="1"/>
</dbReference>
<keyword evidence="6" id="KW-0282">Flagellum</keyword>
<dbReference type="PANTHER" id="PTHR39190">
    <property type="entry name" value="FLAGELLAR ASSEMBLY FACTOR FLIW"/>
    <property type="match status" value="1"/>
</dbReference>
<keyword evidence="1 5" id="KW-0963">Cytoplasm</keyword>
<keyword evidence="6" id="KW-0966">Cell projection</keyword>
<dbReference type="GO" id="GO:0044780">
    <property type="term" value="P:bacterial-type flagellum assembly"/>
    <property type="evidence" value="ECO:0007669"/>
    <property type="project" value="UniProtKB-UniRule"/>
</dbReference>
<name>A0A1T4LF75_9FIRM</name>
<comment type="similarity">
    <text evidence="5">Belongs to the FliW family.</text>
</comment>
<dbReference type="Gene3D" id="2.30.290.10">
    <property type="entry name" value="BH3618-like"/>
    <property type="match status" value="1"/>
</dbReference>
<comment type="subcellular location">
    <subcellularLocation>
        <location evidence="5">Cytoplasm</location>
    </subcellularLocation>
</comment>
<reference evidence="6 7" key="1">
    <citation type="submission" date="2017-02" db="EMBL/GenBank/DDBJ databases">
        <authorList>
            <person name="Peterson S.W."/>
        </authorList>
    </citation>
    <scope>NUCLEOTIDE SEQUENCE [LARGE SCALE GENOMIC DNA]</scope>
    <source>
        <strain evidence="6 7">DSM 15102</strain>
    </source>
</reference>
<comment type="subunit">
    <text evidence="5">Interacts with translational regulator CsrA and flagellin(s).</text>
</comment>
<keyword evidence="4 5" id="KW-0143">Chaperone</keyword>
<evidence type="ECO:0000256" key="1">
    <source>
        <dbReference type="ARBA" id="ARBA00022490"/>
    </source>
</evidence>
<evidence type="ECO:0000256" key="4">
    <source>
        <dbReference type="ARBA" id="ARBA00023186"/>
    </source>
</evidence>
<dbReference type="NCBIfam" id="NF009793">
    <property type="entry name" value="PRK13285.1-1"/>
    <property type="match status" value="1"/>
</dbReference>
<evidence type="ECO:0000256" key="5">
    <source>
        <dbReference type="HAMAP-Rule" id="MF_01185"/>
    </source>
</evidence>
<keyword evidence="2 5" id="KW-1005">Bacterial flagellum biogenesis</keyword>
<dbReference type="AlphaFoldDB" id="A0A1T4LF75"/>
<dbReference type="HAMAP" id="MF_01185">
    <property type="entry name" value="FliW"/>
    <property type="match status" value="1"/>
</dbReference>
<protein>
    <recommendedName>
        <fullName evidence="5">Flagellar assembly factor FliW</fullName>
    </recommendedName>
</protein>
<gene>
    <name evidence="5" type="primary">fliW</name>
    <name evidence="6" type="ORF">SAMN02745973_00927</name>
</gene>